<dbReference type="Proteomes" id="UP001054889">
    <property type="component" value="Unassembled WGS sequence"/>
</dbReference>
<dbReference type="InterPro" id="IPR036291">
    <property type="entry name" value="NAD(P)-bd_dom_sf"/>
</dbReference>
<reference evidence="2" key="2">
    <citation type="submission" date="2021-12" db="EMBL/GenBank/DDBJ databases">
        <title>Resequencing data analysis of finger millet.</title>
        <authorList>
            <person name="Hatakeyama M."/>
            <person name="Aluri S."/>
            <person name="Balachadran M.T."/>
            <person name="Sivarajan S.R."/>
            <person name="Poveda L."/>
            <person name="Shimizu-Inatsugi R."/>
            <person name="Schlapbach R."/>
            <person name="Sreeman S.M."/>
            <person name="Shimizu K.K."/>
        </authorList>
    </citation>
    <scope>NUCLEOTIDE SEQUENCE</scope>
</reference>
<dbReference type="AlphaFoldDB" id="A0AAV5D5D9"/>
<evidence type="ECO:0000313" key="2">
    <source>
        <dbReference type="EMBL" id="GJN05290.1"/>
    </source>
</evidence>
<dbReference type="EMBL" id="BQKI01000012">
    <property type="protein sequence ID" value="GJN05290.1"/>
    <property type="molecule type" value="Genomic_DNA"/>
</dbReference>
<protein>
    <recommendedName>
        <fullName evidence="1">NmrA-like domain-containing protein</fullName>
    </recommendedName>
</protein>
<proteinExistence type="predicted"/>
<dbReference type="PANTHER" id="PTHR43349:SF30">
    <property type="entry name" value="NMRA-LIKE DOMAIN-CONTAINING PROTEIN"/>
    <property type="match status" value="1"/>
</dbReference>
<name>A0AAV5D5D9_ELECO</name>
<dbReference type="SUPFAM" id="SSF51735">
    <property type="entry name" value="NAD(P)-binding Rossmann-fold domains"/>
    <property type="match status" value="1"/>
</dbReference>
<dbReference type="InterPro" id="IPR008030">
    <property type="entry name" value="NmrA-like"/>
</dbReference>
<dbReference type="PANTHER" id="PTHR43349">
    <property type="entry name" value="PINORESINOL REDUCTASE-RELATED"/>
    <property type="match status" value="1"/>
</dbReference>
<gene>
    <name evidence="2" type="primary">ga22908</name>
    <name evidence="2" type="ORF">PR202_ga22908</name>
</gene>
<dbReference type="Gene3D" id="3.90.25.10">
    <property type="entry name" value="UDP-galactose 4-epimerase, domain 1"/>
    <property type="match status" value="1"/>
</dbReference>
<dbReference type="Gene3D" id="3.40.50.720">
    <property type="entry name" value="NAD(P)-binding Rossmann-like Domain"/>
    <property type="match status" value="1"/>
</dbReference>
<evidence type="ECO:0000259" key="1">
    <source>
        <dbReference type="Pfam" id="PF05368"/>
    </source>
</evidence>
<accession>A0AAV5D5D9</accession>
<comment type="caution">
    <text evidence="2">The sequence shown here is derived from an EMBL/GenBank/DDBJ whole genome shotgun (WGS) entry which is preliminary data.</text>
</comment>
<keyword evidence="3" id="KW-1185">Reference proteome</keyword>
<reference evidence="2" key="1">
    <citation type="journal article" date="2018" name="DNA Res.">
        <title>Multiple hybrid de novo genome assembly of finger millet, an orphan allotetraploid crop.</title>
        <authorList>
            <person name="Hatakeyama M."/>
            <person name="Aluri S."/>
            <person name="Balachadran M.T."/>
            <person name="Sivarajan S.R."/>
            <person name="Patrignani A."/>
            <person name="Gruter S."/>
            <person name="Poveda L."/>
            <person name="Shimizu-Inatsugi R."/>
            <person name="Baeten J."/>
            <person name="Francoijs K.J."/>
            <person name="Nataraja K.N."/>
            <person name="Reddy Y.A.N."/>
            <person name="Phadnis S."/>
            <person name="Ravikumar R.L."/>
            <person name="Schlapbach R."/>
            <person name="Sreeman S.M."/>
            <person name="Shimizu K.K."/>
        </authorList>
    </citation>
    <scope>NUCLEOTIDE SEQUENCE</scope>
</reference>
<dbReference type="InterPro" id="IPR050608">
    <property type="entry name" value="NmrA-type/Isoflavone_red_sf"/>
</dbReference>
<sequence length="295" mass="32123">MLSSILVIGGTGMIGQHLVMASLDAGHPTAVLLRPSSVDDPGKARLVENFKTRGAIIVYGDINNHEGLVRAIKQADVVISAVGHTSPEEVESQLKIVAGMQEAGNVRVWYCSFKVNIIISHGRFFFLSISPAACSHQPPLACYGQDAAATHVQLTCPPAPCPLTQFACTPAPLAVAHLHSCEPAPPTHLDPATSVPFPRTPPRQQPAMRFKLGWQWRRILGKDEGRRRAREDILLVESQFPLNFQLAVVHWTLVATKPKVHEKVTGALAGDEVEATELYPELKYITVEEFLGSLP</sequence>
<dbReference type="Pfam" id="PF05368">
    <property type="entry name" value="NmrA"/>
    <property type="match status" value="1"/>
</dbReference>
<evidence type="ECO:0000313" key="3">
    <source>
        <dbReference type="Proteomes" id="UP001054889"/>
    </source>
</evidence>
<organism evidence="2 3">
    <name type="scientific">Eleusine coracana subsp. coracana</name>
    <dbReference type="NCBI Taxonomy" id="191504"/>
    <lineage>
        <taxon>Eukaryota</taxon>
        <taxon>Viridiplantae</taxon>
        <taxon>Streptophyta</taxon>
        <taxon>Embryophyta</taxon>
        <taxon>Tracheophyta</taxon>
        <taxon>Spermatophyta</taxon>
        <taxon>Magnoliopsida</taxon>
        <taxon>Liliopsida</taxon>
        <taxon>Poales</taxon>
        <taxon>Poaceae</taxon>
        <taxon>PACMAD clade</taxon>
        <taxon>Chloridoideae</taxon>
        <taxon>Cynodonteae</taxon>
        <taxon>Eleusininae</taxon>
        <taxon>Eleusine</taxon>
    </lineage>
</organism>
<feature type="domain" description="NmrA-like" evidence="1">
    <location>
        <begin position="3"/>
        <end position="120"/>
    </location>
</feature>